<organism evidence="2 3">
    <name type="scientific">Aspergillus ellipticus CBS 707.79</name>
    <dbReference type="NCBI Taxonomy" id="1448320"/>
    <lineage>
        <taxon>Eukaryota</taxon>
        <taxon>Fungi</taxon>
        <taxon>Dikarya</taxon>
        <taxon>Ascomycota</taxon>
        <taxon>Pezizomycotina</taxon>
        <taxon>Eurotiomycetes</taxon>
        <taxon>Eurotiomycetidae</taxon>
        <taxon>Eurotiales</taxon>
        <taxon>Aspergillaceae</taxon>
        <taxon>Aspergillus</taxon>
        <taxon>Aspergillus subgen. Circumdati</taxon>
    </lineage>
</organism>
<feature type="compositionally biased region" description="Low complexity" evidence="1">
    <location>
        <begin position="41"/>
        <end position="76"/>
    </location>
</feature>
<feature type="region of interest" description="Disordered" evidence="1">
    <location>
        <begin position="212"/>
        <end position="296"/>
    </location>
</feature>
<feature type="compositionally biased region" description="Basic and acidic residues" evidence="1">
    <location>
        <begin position="275"/>
        <end position="284"/>
    </location>
</feature>
<feature type="compositionally biased region" description="Gly residues" evidence="1">
    <location>
        <begin position="335"/>
        <end position="346"/>
    </location>
</feature>
<feature type="compositionally biased region" description="Low complexity" evidence="1">
    <location>
        <begin position="103"/>
        <end position="116"/>
    </location>
</feature>
<reference evidence="2 3" key="1">
    <citation type="submission" date="2018-02" db="EMBL/GenBank/DDBJ databases">
        <title>The genomes of Aspergillus section Nigri reveals drivers in fungal speciation.</title>
        <authorList>
            <consortium name="DOE Joint Genome Institute"/>
            <person name="Vesth T.C."/>
            <person name="Nybo J."/>
            <person name="Theobald S."/>
            <person name="Brandl J."/>
            <person name="Frisvad J.C."/>
            <person name="Nielsen K.F."/>
            <person name="Lyhne E.K."/>
            <person name="Kogle M.E."/>
            <person name="Kuo A."/>
            <person name="Riley R."/>
            <person name="Clum A."/>
            <person name="Nolan M."/>
            <person name="Lipzen A."/>
            <person name="Salamov A."/>
            <person name="Henrissat B."/>
            <person name="Wiebenga A."/>
            <person name="De vries R.P."/>
            <person name="Grigoriev I.V."/>
            <person name="Mortensen U.H."/>
            <person name="Andersen M.R."/>
            <person name="Baker S.E."/>
        </authorList>
    </citation>
    <scope>NUCLEOTIDE SEQUENCE [LARGE SCALE GENOMIC DNA]</scope>
    <source>
        <strain evidence="2 3">CBS 707.79</strain>
    </source>
</reference>
<dbReference type="AlphaFoldDB" id="A0A319CYW3"/>
<feature type="compositionally biased region" description="Polar residues" evidence="1">
    <location>
        <begin position="156"/>
        <end position="166"/>
    </location>
</feature>
<feature type="region of interest" description="Disordered" evidence="1">
    <location>
        <begin position="1"/>
        <end position="172"/>
    </location>
</feature>
<protein>
    <submittedName>
        <fullName evidence="2">Uncharacterized protein</fullName>
    </submittedName>
</protein>
<keyword evidence="3" id="KW-1185">Reference proteome</keyword>
<proteinExistence type="predicted"/>
<dbReference type="VEuPathDB" id="FungiDB:BO71DRAFT_402114"/>
<accession>A0A319CYW3</accession>
<evidence type="ECO:0000313" key="2">
    <source>
        <dbReference type="EMBL" id="PYH90505.1"/>
    </source>
</evidence>
<feature type="compositionally biased region" description="Low complexity" evidence="1">
    <location>
        <begin position="130"/>
        <end position="155"/>
    </location>
</feature>
<name>A0A319CYW3_9EURO</name>
<evidence type="ECO:0000313" key="3">
    <source>
        <dbReference type="Proteomes" id="UP000247810"/>
    </source>
</evidence>
<feature type="region of interest" description="Disordered" evidence="1">
    <location>
        <begin position="330"/>
        <end position="382"/>
    </location>
</feature>
<feature type="compositionally biased region" description="Basic and acidic residues" evidence="1">
    <location>
        <begin position="373"/>
        <end position="382"/>
    </location>
</feature>
<gene>
    <name evidence="2" type="ORF">BO71DRAFT_402114</name>
</gene>
<sequence>MSATDSHHSSSNSSSFSAEGVDLSKDTDFPQSDVPHVYEYPSQLQAQGQVQAQAQAQAQPQPQPQQTRSQTNRQPQPSQPLSQVELESAQLMHIYQQTEARNHAQPHAQLHAQQPPNVDPRMLNNPFQPQPQYQTQPQPQYQPQPQIQPQIPSSTYNYPTNPQGVQNPEYPLDPDNLTNFEDIQNMTNFNIDDFINERAYANVPDGDGLVPAQGFDNIGMGQNPYPNEYTNGSGSGSGSGSGRSSQDPSPRRHGRPAGIHPDSSSHTNRSGGSSHSRDRLEDPNGPRYQSPLRHAVPVDNGNGWGYAAPPPQNGYMNGNGNGYMNGGMNMNMNGNGNGNGSQGWNGDGSEVRVQSPLKQRQRHPAGNSSRPSTTDKGKGRMR</sequence>
<dbReference type="Proteomes" id="UP000247810">
    <property type="component" value="Unassembled WGS sequence"/>
</dbReference>
<dbReference type="EMBL" id="KZ825980">
    <property type="protein sequence ID" value="PYH90505.1"/>
    <property type="molecule type" value="Genomic_DNA"/>
</dbReference>
<evidence type="ECO:0000256" key="1">
    <source>
        <dbReference type="SAM" id="MobiDB-lite"/>
    </source>
</evidence>
<feature type="compositionally biased region" description="Low complexity" evidence="1">
    <location>
        <begin position="264"/>
        <end position="274"/>
    </location>
</feature>